<name>A0A401RHU9_CHIPU</name>
<dbReference type="AlphaFoldDB" id="A0A401RHU9"/>
<dbReference type="Proteomes" id="UP000287033">
    <property type="component" value="Unassembled WGS sequence"/>
</dbReference>
<keyword evidence="5 6" id="KW-0472">Membrane</keyword>
<dbReference type="GO" id="GO:0005886">
    <property type="term" value="C:plasma membrane"/>
    <property type="evidence" value="ECO:0007669"/>
    <property type="project" value="TreeGrafter"/>
</dbReference>
<evidence type="ECO:0000256" key="5">
    <source>
        <dbReference type="ARBA" id="ARBA00023136"/>
    </source>
</evidence>
<dbReference type="PANTHER" id="PTHR13999:SF4">
    <property type="entry name" value="INTERFERON-INDUCED TRANSMEMBRANE PROTEIN 3"/>
    <property type="match status" value="1"/>
</dbReference>
<evidence type="ECO:0000256" key="1">
    <source>
        <dbReference type="ARBA" id="ARBA00004370"/>
    </source>
</evidence>
<organism evidence="7 8">
    <name type="scientific">Chiloscyllium punctatum</name>
    <name type="common">Brownbanded bambooshark</name>
    <name type="synonym">Hemiscyllium punctatum</name>
    <dbReference type="NCBI Taxonomy" id="137246"/>
    <lineage>
        <taxon>Eukaryota</taxon>
        <taxon>Metazoa</taxon>
        <taxon>Chordata</taxon>
        <taxon>Craniata</taxon>
        <taxon>Vertebrata</taxon>
        <taxon>Chondrichthyes</taxon>
        <taxon>Elasmobranchii</taxon>
        <taxon>Galeomorphii</taxon>
        <taxon>Galeoidea</taxon>
        <taxon>Orectolobiformes</taxon>
        <taxon>Hemiscylliidae</taxon>
        <taxon>Chiloscyllium</taxon>
    </lineage>
</organism>
<dbReference type="EMBL" id="BEZZ01001338">
    <property type="protein sequence ID" value="GCC17711.1"/>
    <property type="molecule type" value="Genomic_DNA"/>
</dbReference>
<keyword evidence="4 6" id="KW-1133">Transmembrane helix</keyword>
<dbReference type="OrthoDB" id="9906841at2759"/>
<feature type="transmembrane region" description="Helical" evidence="6">
    <location>
        <begin position="112"/>
        <end position="136"/>
    </location>
</feature>
<comment type="caution">
    <text evidence="7">The sequence shown here is derived from an EMBL/GenBank/DDBJ whole genome shotgun (WGS) entry which is preliminary data.</text>
</comment>
<sequence length="147" mass="16308">MTESRTDYVQFALALASTKMEYRGDQVAMNPCPYPYQGQKQFGQTVTSTVVNVGPNVTSVRDHFLWSMFNSFYLNFCCLGFVALVFSVKSRDRKVVGDVEGAKNYASTSRGLNIAATVLSILIFIIIIALLFAGILSVPTRYQHNMG</sequence>
<reference evidence="7 8" key="1">
    <citation type="journal article" date="2018" name="Nat. Ecol. Evol.">
        <title>Shark genomes provide insights into elasmobranch evolution and the origin of vertebrates.</title>
        <authorList>
            <person name="Hara Y"/>
            <person name="Yamaguchi K"/>
            <person name="Onimaru K"/>
            <person name="Kadota M"/>
            <person name="Koyanagi M"/>
            <person name="Keeley SD"/>
            <person name="Tatsumi K"/>
            <person name="Tanaka K"/>
            <person name="Motone F"/>
            <person name="Kageyama Y"/>
            <person name="Nozu R"/>
            <person name="Adachi N"/>
            <person name="Nishimura O"/>
            <person name="Nakagawa R"/>
            <person name="Tanegashima C"/>
            <person name="Kiyatake I"/>
            <person name="Matsumoto R"/>
            <person name="Murakumo K"/>
            <person name="Nishida K"/>
            <person name="Terakita A"/>
            <person name="Kuratani S"/>
            <person name="Sato K"/>
            <person name="Hyodo S Kuraku.S."/>
        </authorList>
    </citation>
    <scope>NUCLEOTIDE SEQUENCE [LARGE SCALE GENOMIC DNA]</scope>
</reference>
<evidence type="ECO:0000313" key="7">
    <source>
        <dbReference type="EMBL" id="GCC17711.1"/>
    </source>
</evidence>
<dbReference type="Pfam" id="PF04505">
    <property type="entry name" value="CD225"/>
    <property type="match status" value="1"/>
</dbReference>
<evidence type="ECO:0008006" key="9">
    <source>
        <dbReference type="Google" id="ProtNLM"/>
    </source>
</evidence>
<dbReference type="InterPro" id="IPR051517">
    <property type="entry name" value="IFITM_antiviral_protein"/>
</dbReference>
<evidence type="ECO:0000256" key="4">
    <source>
        <dbReference type="ARBA" id="ARBA00022989"/>
    </source>
</evidence>
<accession>A0A401RHU9</accession>
<comment type="similarity">
    <text evidence="2">Belongs to the CD225/Dispanin family.</text>
</comment>
<keyword evidence="3 6" id="KW-0812">Transmembrane</keyword>
<evidence type="ECO:0000256" key="6">
    <source>
        <dbReference type="SAM" id="Phobius"/>
    </source>
</evidence>
<feature type="transmembrane region" description="Helical" evidence="6">
    <location>
        <begin position="64"/>
        <end position="86"/>
    </location>
</feature>
<dbReference type="STRING" id="137246.A0A401RHU9"/>
<evidence type="ECO:0000313" key="8">
    <source>
        <dbReference type="Proteomes" id="UP000287033"/>
    </source>
</evidence>
<comment type="subcellular location">
    <subcellularLocation>
        <location evidence="1">Membrane</location>
    </subcellularLocation>
</comment>
<evidence type="ECO:0000256" key="2">
    <source>
        <dbReference type="ARBA" id="ARBA00006843"/>
    </source>
</evidence>
<dbReference type="PANTHER" id="PTHR13999">
    <property type="entry name" value="INTERFERON INDUCIBLE TRANSMEMBRANE PROTEIN"/>
    <property type="match status" value="1"/>
</dbReference>
<gene>
    <name evidence="7" type="ORF">chiPu_0017655</name>
</gene>
<dbReference type="InterPro" id="IPR007593">
    <property type="entry name" value="CD225/Dispanin_fam"/>
</dbReference>
<evidence type="ECO:0000256" key="3">
    <source>
        <dbReference type="ARBA" id="ARBA00022692"/>
    </source>
</evidence>
<dbReference type="OMA" id="AYDNQQE"/>
<proteinExistence type="inferred from homology"/>
<protein>
    <recommendedName>
        <fullName evidence="9">Interferon-induced transmembrane protein 3</fullName>
    </recommendedName>
</protein>
<keyword evidence="8" id="KW-1185">Reference proteome</keyword>